<evidence type="ECO:0008006" key="4">
    <source>
        <dbReference type="Google" id="ProtNLM"/>
    </source>
</evidence>
<dbReference type="EMBL" id="JAFMYU010000020">
    <property type="protein sequence ID" value="MBO0933567.1"/>
    <property type="molecule type" value="Genomic_DNA"/>
</dbReference>
<reference evidence="2 3" key="1">
    <citation type="submission" date="2021-03" db="EMBL/GenBank/DDBJ databases">
        <title>Fibrella sp. HMF5036 genome sequencing and assembly.</title>
        <authorList>
            <person name="Kang H."/>
            <person name="Kim H."/>
            <person name="Bae S."/>
            <person name="Joh K."/>
        </authorList>
    </citation>
    <scope>NUCLEOTIDE SEQUENCE [LARGE SCALE GENOMIC DNA]</scope>
    <source>
        <strain evidence="2 3">HMF5036</strain>
    </source>
</reference>
<protein>
    <recommendedName>
        <fullName evidence="4">DUF2029 domain-containing protein</fullName>
    </recommendedName>
</protein>
<feature type="transmembrane region" description="Helical" evidence="1">
    <location>
        <begin position="336"/>
        <end position="358"/>
    </location>
</feature>
<feature type="transmembrane region" description="Helical" evidence="1">
    <location>
        <begin position="192"/>
        <end position="209"/>
    </location>
</feature>
<sequence>MKKVICFFIGYLCVIILMSLITQQPLNNTFHYFGVPKHTMFFADMNDVLTSLDCHLPYEEIIANHCLKHAASFNYPRATYLLFNYLNLSGSDTAWLAPVLIFIFIISYFYIFRSTLNNHSVYIILLGCSPVTLLLIHRGNFDLFFMITTIGACMLIYQNKRIGSLSLILTGILFKLYPIFASLIFLRKRSHFLFIACMILFSIYCLLTFNDLLLIKKATPLGVDLSYGRNVFVDYISRHFPKFTNLISANSQHVATALVAIILPFFCVIYFNKLTNSISLPLINSTKLESILFLAGGGIYTGTFILGNNWDYRFVFAHLTIPLFLKKIDAELTEKSFSCVALFLVIILSWSNLIVAQFPGESWFRSVRFACVLIEEPLHWVLFTLISTILANYLYQELSNRSIISDSAKRTSGYHTMKFSKAKGR</sequence>
<feature type="transmembrane region" description="Helical" evidence="1">
    <location>
        <begin position="254"/>
        <end position="271"/>
    </location>
</feature>
<dbReference type="AlphaFoldDB" id="A0A939G700"/>
<organism evidence="2 3">
    <name type="scientific">Fibrella aquatilis</name>
    <dbReference type="NCBI Taxonomy" id="2817059"/>
    <lineage>
        <taxon>Bacteria</taxon>
        <taxon>Pseudomonadati</taxon>
        <taxon>Bacteroidota</taxon>
        <taxon>Cytophagia</taxon>
        <taxon>Cytophagales</taxon>
        <taxon>Spirosomataceae</taxon>
        <taxon>Fibrella</taxon>
    </lineage>
</organism>
<gene>
    <name evidence="2" type="ORF">J2I48_21335</name>
</gene>
<proteinExistence type="predicted"/>
<evidence type="ECO:0000313" key="2">
    <source>
        <dbReference type="EMBL" id="MBO0933567.1"/>
    </source>
</evidence>
<keyword evidence="1" id="KW-1133">Transmembrane helix</keyword>
<keyword evidence="1" id="KW-0472">Membrane</keyword>
<evidence type="ECO:0000313" key="3">
    <source>
        <dbReference type="Proteomes" id="UP000664795"/>
    </source>
</evidence>
<accession>A0A939G700</accession>
<evidence type="ECO:0000256" key="1">
    <source>
        <dbReference type="SAM" id="Phobius"/>
    </source>
</evidence>
<comment type="caution">
    <text evidence="2">The sequence shown here is derived from an EMBL/GenBank/DDBJ whole genome shotgun (WGS) entry which is preliminary data.</text>
</comment>
<feature type="transmembrane region" description="Helical" evidence="1">
    <location>
        <begin position="93"/>
        <end position="112"/>
    </location>
</feature>
<feature type="transmembrane region" description="Helical" evidence="1">
    <location>
        <begin position="165"/>
        <end position="186"/>
    </location>
</feature>
<feature type="transmembrane region" description="Helical" evidence="1">
    <location>
        <begin position="119"/>
        <end position="137"/>
    </location>
</feature>
<dbReference type="Proteomes" id="UP000664795">
    <property type="component" value="Unassembled WGS sequence"/>
</dbReference>
<name>A0A939G700_9BACT</name>
<keyword evidence="3" id="KW-1185">Reference proteome</keyword>
<keyword evidence="1" id="KW-0812">Transmembrane</keyword>
<feature type="transmembrane region" description="Helical" evidence="1">
    <location>
        <begin position="378"/>
        <end position="395"/>
    </location>
</feature>
<dbReference type="RefSeq" id="WP_207337532.1">
    <property type="nucleotide sequence ID" value="NZ_JAFMYU010000020.1"/>
</dbReference>